<dbReference type="OrthoDB" id="9803735at2"/>
<dbReference type="GO" id="GO:0003677">
    <property type="term" value="F:DNA binding"/>
    <property type="evidence" value="ECO:0007669"/>
    <property type="project" value="UniProtKB-KW"/>
</dbReference>
<accession>A0A396SBF1</accession>
<dbReference type="InterPro" id="IPR005119">
    <property type="entry name" value="LysR_subst-bd"/>
</dbReference>
<keyword evidence="4" id="KW-0804">Transcription</keyword>
<evidence type="ECO:0000313" key="6">
    <source>
        <dbReference type="EMBL" id="RHW38360.1"/>
    </source>
</evidence>
<comment type="similarity">
    <text evidence="1">Belongs to the LysR transcriptional regulatory family.</text>
</comment>
<keyword evidence="7" id="KW-1185">Reference proteome</keyword>
<dbReference type="AlphaFoldDB" id="A0A396SBF1"/>
<feature type="domain" description="HTH lysR-type" evidence="5">
    <location>
        <begin position="1"/>
        <end position="59"/>
    </location>
</feature>
<dbReference type="RefSeq" id="WP_118875394.1">
    <property type="nucleotide sequence ID" value="NZ_QWEI01000002.1"/>
</dbReference>
<sequence length="305" mass="35080">MKEDLSLEYLQAIQQYGNFSHAAKALFVSQPYLSKYIKILETKLGVNLVNRQITPLTLTYAGELYVSYMKDIQKSYAKMQVELEAISNLKKGRLIVGMNPILASYTLFRFLPQFMKKYPGIEIELEEGTASEMESLILQNKVDICLNMLPISNPELVYEELFEENIYLVIPSEHPLYDKNNVTPTHVPFNPKSLKNEKFILLKPGLGLRRLTDGIFEHYEIKQPNIILETNNIENAFRLCINGNALTFIPESVVTRDQVKFNANLYTLGNPIFKNYVVINYKKDALLSPAAKAFLQFTKEKFIQF</sequence>
<dbReference type="EMBL" id="QWEI01000002">
    <property type="protein sequence ID" value="RHW38360.1"/>
    <property type="molecule type" value="Genomic_DNA"/>
</dbReference>
<dbReference type="SUPFAM" id="SSF46785">
    <property type="entry name" value="Winged helix' DNA-binding domain"/>
    <property type="match status" value="1"/>
</dbReference>
<dbReference type="PANTHER" id="PTHR30419:SF8">
    <property type="entry name" value="NITROGEN ASSIMILATION TRANSCRIPTIONAL ACTIVATOR-RELATED"/>
    <property type="match status" value="1"/>
</dbReference>
<evidence type="ECO:0000256" key="4">
    <source>
        <dbReference type="ARBA" id="ARBA00023163"/>
    </source>
</evidence>
<dbReference type="CDD" id="cd05466">
    <property type="entry name" value="PBP2_LTTR_substrate"/>
    <property type="match status" value="1"/>
</dbReference>
<dbReference type="SUPFAM" id="SSF53850">
    <property type="entry name" value="Periplasmic binding protein-like II"/>
    <property type="match status" value="1"/>
</dbReference>
<dbReference type="PRINTS" id="PR00039">
    <property type="entry name" value="HTHLYSR"/>
</dbReference>
<dbReference type="GO" id="GO:0005829">
    <property type="term" value="C:cytosol"/>
    <property type="evidence" value="ECO:0007669"/>
    <property type="project" value="TreeGrafter"/>
</dbReference>
<dbReference type="GO" id="GO:0003700">
    <property type="term" value="F:DNA-binding transcription factor activity"/>
    <property type="evidence" value="ECO:0007669"/>
    <property type="project" value="InterPro"/>
</dbReference>
<evidence type="ECO:0000256" key="1">
    <source>
        <dbReference type="ARBA" id="ARBA00009437"/>
    </source>
</evidence>
<keyword evidence="3" id="KW-0238">DNA-binding</keyword>
<keyword evidence="2" id="KW-0805">Transcription regulation</keyword>
<dbReference type="InterPro" id="IPR036388">
    <property type="entry name" value="WH-like_DNA-bd_sf"/>
</dbReference>
<evidence type="ECO:0000256" key="2">
    <source>
        <dbReference type="ARBA" id="ARBA00023015"/>
    </source>
</evidence>
<dbReference type="PANTHER" id="PTHR30419">
    <property type="entry name" value="HTH-TYPE TRANSCRIPTIONAL REGULATOR YBHD"/>
    <property type="match status" value="1"/>
</dbReference>
<comment type="caution">
    <text evidence="6">The sequence shown here is derived from an EMBL/GenBank/DDBJ whole genome shotgun (WGS) entry which is preliminary data.</text>
</comment>
<dbReference type="InterPro" id="IPR000847">
    <property type="entry name" value="LysR_HTH_N"/>
</dbReference>
<evidence type="ECO:0000259" key="5">
    <source>
        <dbReference type="PROSITE" id="PS50931"/>
    </source>
</evidence>
<dbReference type="InterPro" id="IPR050950">
    <property type="entry name" value="HTH-type_LysR_regulators"/>
</dbReference>
<dbReference type="PROSITE" id="PS50931">
    <property type="entry name" value="HTH_LYSR"/>
    <property type="match status" value="1"/>
</dbReference>
<dbReference type="InterPro" id="IPR036390">
    <property type="entry name" value="WH_DNA-bd_sf"/>
</dbReference>
<protein>
    <submittedName>
        <fullName evidence="6">LysR family transcriptional regulator</fullName>
    </submittedName>
</protein>
<name>A0A396SBF1_9BACL</name>
<organism evidence="6 7">
    <name type="scientific">Ureibacillus yapensis</name>
    <dbReference type="NCBI Taxonomy" id="2304605"/>
    <lineage>
        <taxon>Bacteria</taxon>
        <taxon>Bacillati</taxon>
        <taxon>Bacillota</taxon>
        <taxon>Bacilli</taxon>
        <taxon>Bacillales</taxon>
        <taxon>Caryophanaceae</taxon>
        <taxon>Ureibacillus</taxon>
    </lineage>
</organism>
<reference evidence="6 7" key="1">
    <citation type="submission" date="2018-08" db="EMBL/GenBank/DDBJ databases">
        <title>Lysinibacillus sp. YLB-03 draft genome sequence.</title>
        <authorList>
            <person name="Yu L."/>
        </authorList>
    </citation>
    <scope>NUCLEOTIDE SEQUENCE [LARGE SCALE GENOMIC DNA]</scope>
    <source>
        <strain evidence="6 7">YLB-03</strain>
    </source>
</reference>
<gene>
    <name evidence="6" type="ORF">D1B33_05605</name>
</gene>
<dbReference type="Pfam" id="PF03466">
    <property type="entry name" value="LysR_substrate"/>
    <property type="match status" value="1"/>
</dbReference>
<dbReference type="Gene3D" id="3.40.190.290">
    <property type="match status" value="1"/>
</dbReference>
<dbReference type="Pfam" id="PF00126">
    <property type="entry name" value="HTH_1"/>
    <property type="match status" value="1"/>
</dbReference>
<evidence type="ECO:0000313" key="7">
    <source>
        <dbReference type="Proteomes" id="UP000265692"/>
    </source>
</evidence>
<dbReference type="Proteomes" id="UP000265692">
    <property type="component" value="Unassembled WGS sequence"/>
</dbReference>
<dbReference type="Gene3D" id="1.10.10.10">
    <property type="entry name" value="Winged helix-like DNA-binding domain superfamily/Winged helix DNA-binding domain"/>
    <property type="match status" value="1"/>
</dbReference>
<evidence type="ECO:0000256" key="3">
    <source>
        <dbReference type="ARBA" id="ARBA00023125"/>
    </source>
</evidence>
<proteinExistence type="inferred from homology"/>